<evidence type="ECO:0000313" key="2">
    <source>
        <dbReference type="EMBL" id="SDH35858.1"/>
    </source>
</evidence>
<organism evidence="2 3">
    <name type="scientific">Nonomuraea jiangxiensis</name>
    <dbReference type="NCBI Taxonomy" id="633440"/>
    <lineage>
        <taxon>Bacteria</taxon>
        <taxon>Bacillati</taxon>
        <taxon>Actinomycetota</taxon>
        <taxon>Actinomycetes</taxon>
        <taxon>Streptosporangiales</taxon>
        <taxon>Streptosporangiaceae</taxon>
        <taxon>Nonomuraea</taxon>
    </lineage>
</organism>
<dbReference type="Pfam" id="PF07336">
    <property type="entry name" value="ABATE"/>
    <property type="match status" value="1"/>
</dbReference>
<dbReference type="EMBL" id="FNDJ01000002">
    <property type="protein sequence ID" value="SDH35858.1"/>
    <property type="molecule type" value="Genomic_DNA"/>
</dbReference>
<name>A0A1G8BRX3_9ACTN</name>
<dbReference type="SUPFAM" id="SSF160904">
    <property type="entry name" value="Jann2411-like"/>
    <property type="match status" value="1"/>
</dbReference>
<dbReference type="Gene3D" id="1.10.3300.10">
    <property type="entry name" value="Jann2411-like domain"/>
    <property type="match status" value="1"/>
</dbReference>
<dbReference type="STRING" id="633440.SAMN05421869_102101"/>
<dbReference type="PANTHER" id="PTHR35525">
    <property type="entry name" value="BLL6575 PROTEIN"/>
    <property type="match status" value="1"/>
</dbReference>
<dbReference type="InterPro" id="IPR021005">
    <property type="entry name" value="Znf_CGNR"/>
</dbReference>
<proteinExistence type="predicted"/>
<dbReference type="InterPro" id="IPR023286">
    <property type="entry name" value="ABATE_dom_sf"/>
</dbReference>
<keyword evidence="3" id="KW-1185">Reference proteome</keyword>
<reference evidence="2 3" key="1">
    <citation type="submission" date="2016-10" db="EMBL/GenBank/DDBJ databases">
        <authorList>
            <person name="de Groot N.N."/>
        </authorList>
    </citation>
    <scope>NUCLEOTIDE SEQUENCE [LARGE SCALE GENOMIC DNA]</scope>
    <source>
        <strain evidence="2 3">CGMCC 4.6533</strain>
    </source>
</reference>
<evidence type="ECO:0000259" key="1">
    <source>
        <dbReference type="Pfam" id="PF11706"/>
    </source>
</evidence>
<feature type="domain" description="Zinc finger CGNR" evidence="1">
    <location>
        <begin position="147"/>
        <end position="189"/>
    </location>
</feature>
<gene>
    <name evidence="2" type="ORF">SAMN05421869_102101</name>
</gene>
<dbReference type="Proteomes" id="UP000199202">
    <property type="component" value="Unassembled WGS sequence"/>
</dbReference>
<protein>
    <submittedName>
        <fullName evidence="2">Conserved protein containing a Zn-ribbon-like motif, possibly RNA-binding</fullName>
    </submittedName>
</protein>
<accession>A0A1G8BRX3</accession>
<dbReference type="PANTHER" id="PTHR35525:SF3">
    <property type="entry name" value="BLL6575 PROTEIN"/>
    <property type="match status" value="1"/>
</dbReference>
<sequence length="203" mass="21807">MQETTATRGPLTAPNAAGLVLGFVNTRATGNGDPERLGDAHALRAWAEEAVIDLGDWVLSDADAASARDLRQALVTILLAHVDVQEPAGALAEAEQRLRQAAALHPLQPVITADGCEFISAQQGIPGMFGTIFAAIADIAQRNMWSRMKMCRNLPCHVGFFDKTRNSSGLYCSPSCSSQVTMRAYRERQKAGQGTPNTSTMKH</sequence>
<dbReference type="Pfam" id="PF11706">
    <property type="entry name" value="zf-CGNR"/>
    <property type="match status" value="1"/>
</dbReference>
<evidence type="ECO:0000313" key="3">
    <source>
        <dbReference type="Proteomes" id="UP000199202"/>
    </source>
</evidence>
<dbReference type="InterPro" id="IPR010852">
    <property type="entry name" value="ABATE"/>
</dbReference>
<dbReference type="AlphaFoldDB" id="A0A1G8BRX3"/>